<keyword evidence="3" id="KW-1185">Reference proteome</keyword>
<dbReference type="PANTHER" id="PTHR43802">
    <property type="entry name" value="ENOYL-COA HYDRATASE"/>
    <property type="match status" value="1"/>
</dbReference>
<evidence type="ECO:0000313" key="3">
    <source>
        <dbReference type="Proteomes" id="UP000192342"/>
    </source>
</evidence>
<dbReference type="OrthoDB" id="9797151at2"/>
<accession>A0A1Y1SE39</accession>
<dbReference type="PANTHER" id="PTHR43802:SF1">
    <property type="entry name" value="IP11341P-RELATED"/>
    <property type="match status" value="1"/>
</dbReference>
<dbReference type="CDD" id="cd06558">
    <property type="entry name" value="crotonase-like"/>
    <property type="match status" value="1"/>
</dbReference>
<evidence type="ECO:0000256" key="1">
    <source>
        <dbReference type="ARBA" id="ARBA00005254"/>
    </source>
</evidence>
<comment type="similarity">
    <text evidence="1">Belongs to the enoyl-CoA hydratase/isomerase family.</text>
</comment>
<dbReference type="RefSeq" id="WP_083562813.1">
    <property type="nucleotide sequence ID" value="NZ_AQQV01000003.1"/>
</dbReference>
<dbReference type="EMBL" id="AQQV01000003">
    <property type="protein sequence ID" value="ORE86454.1"/>
    <property type="molecule type" value="Genomic_DNA"/>
</dbReference>
<name>A0A1Y1SE39_9GAMM</name>
<dbReference type="Proteomes" id="UP000192342">
    <property type="component" value="Unassembled WGS sequence"/>
</dbReference>
<dbReference type="AlphaFoldDB" id="A0A1Y1SE39"/>
<sequence length="276" mass="30442">MSPSNLLTAQHDKVLTITFNREDKMNALSASFLRDLKDALDAVKHDDSVSVVVLKAHGKAFTTGYDLDGSDWVLSQNPIALHGKLNLDRDREDIKGLLEYWWTMWKFPKPIIAQVQGLCLSGGGELIAMCDLVVAAETAKFGHPAGRDLGIPPTVFLWPLLIGMKKTREFLYTSRLFSATEAERLGLVNRVVALSELDKTVDELAADVARTPVNNLAILKQATSRFYENMGLFASGDQAAELDAVFHQSDSFVNFFAKVAEDGVQAALAQRRKQFG</sequence>
<gene>
    <name evidence="2" type="ORF">ATO7_14193</name>
</gene>
<organism evidence="2 3">
    <name type="scientific">Oceanococcus atlanticus</name>
    <dbReference type="NCBI Taxonomy" id="1317117"/>
    <lineage>
        <taxon>Bacteria</taxon>
        <taxon>Pseudomonadati</taxon>
        <taxon>Pseudomonadota</taxon>
        <taxon>Gammaproteobacteria</taxon>
        <taxon>Chromatiales</taxon>
        <taxon>Oceanococcaceae</taxon>
        <taxon>Oceanococcus</taxon>
    </lineage>
</organism>
<protein>
    <submittedName>
        <fullName evidence="2">Enoyl-CoA hydratase</fullName>
    </submittedName>
</protein>
<dbReference type="InterPro" id="IPR001753">
    <property type="entry name" value="Enoyl-CoA_hydra/iso"/>
</dbReference>
<reference evidence="2 3" key="1">
    <citation type="submission" date="2013-04" db="EMBL/GenBank/DDBJ databases">
        <title>Oceanococcus atlanticus 22II-S10r2 Genome Sequencing.</title>
        <authorList>
            <person name="Lai Q."/>
            <person name="Li G."/>
            <person name="Shao Z."/>
        </authorList>
    </citation>
    <scope>NUCLEOTIDE SEQUENCE [LARGE SCALE GENOMIC DNA]</scope>
    <source>
        <strain evidence="2 3">22II-S10r2</strain>
    </source>
</reference>
<comment type="caution">
    <text evidence="2">The sequence shown here is derived from an EMBL/GenBank/DDBJ whole genome shotgun (WGS) entry which is preliminary data.</text>
</comment>
<dbReference type="SUPFAM" id="SSF52096">
    <property type="entry name" value="ClpP/crotonase"/>
    <property type="match status" value="1"/>
</dbReference>
<dbReference type="Gene3D" id="3.90.226.10">
    <property type="entry name" value="2-enoyl-CoA Hydratase, Chain A, domain 1"/>
    <property type="match status" value="1"/>
</dbReference>
<dbReference type="Pfam" id="PF00378">
    <property type="entry name" value="ECH_1"/>
    <property type="match status" value="1"/>
</dbReference>
<evidence type="ECO:0000313" key="2">
    <source>
        <dbReference type="EMBL" id="ORE86454.1"/>
    </source>
</evidence>
<dbReference type="GO" id="GO:0003824">
    <property type="term" value="F:catalytic activity"/>
    <property type="evidence" value="ECO:0007669"/>
    <property type="project" value="UniProtKB-ARBA"/>
</dbReference>
<dbReference type="STRING" id="1317117.ATO7_14193"/>
<proteinExistence type="inferred from homology"/>
<dbReference type="InterPro" id="IPR029045">
    <property type="entry name" value="ClpP/crotonase-like_dom_sf"/>
</dbReference>